<sequence>MKLFKKMEEITNIHVEWITPPTDSFEEKKNLAFASNDLPDAFFLWINRDTETTRGADGSFIPLEGLIDKYAVNYKKAMEQFPTLKGNTTNLDGHVYATGIVQDVPRDLTFKQWINQSWLDKLGLAMPKTTDDLYDVLKAFKTKDPNGNGKADEIPLSAVNLGQTRNFILSAFGYVSNGIELNKEDKAVFVPTEPQYKDYLAYMNKLYKEDLLDRETFTLKPEQLSAKGQAGILGSFDHAAAFLGVGADRDKDYAAVPPLTSPDNADPVWLKFSDVWTGGLRDHEKQPVPGGDDPLARLPVLRRRQGASELRRRRRGLEVDRRYEDEMDLYAAGRHGRRGIPGRQGDAGSGHGRDRLVEQGLRAQAGRSADRAHRRADGGGRISEGVEGAVPERLPDRGRAEASERHEKRHQHLRLPDGSQIHHRGGVAGQLAEVRRYPRQDGAAGARPDQPDGVRALEKHEVTKKRPFRKPKAFGAASLCAYQNV</sequence>
<gene>
    <name evidence="2" type="ORF">OMP40_19390</name>
</gene>
<dbReference type="RefSeq" id="WP_277533814.1">
    <property type="nucleotide sequence ID" value="NZ_JAPDIA010000007.1"/>
</dbReference>
<feature type="region of interest" description="Disordered" evidence="1">
    <location>
        <begin position="362"/>
        <end position="423"/>
    </location>
</feature>
<organism evidence="2 3">
    <name type="scientific">Cohnella rhizosphaerae</name>
    <dbReference type="NCBI Taxonomy" id="1457232"/>
    <lineage>
        <taxon>Bacteria</taxon>
        <taxon>Bacillati</taxon>
        <taxon>Bacillota</taxon>
        <taxon>Bacilli</taxon>
        <taxon>Bacillales</taxon>
        <taxon>Paenibacillaceae</taxon>
        <taxon>Cohnella</taxon>
    </lineage>
</organism>
<keyword evidence="3" id="KW-1185">Reference proteome</keyword>
<feature type="region of interest" description="Disordered" evidence="1">
    <location>
        <begin position="334"/>
        <end position="353"/>
    </location>
</feature>
<name>A0A9X4KVX4_9BACL</name>
<dbReference type="Gene3D" id="3.40.190.10">
    <property type="entry name" value="Periplasmic binding protein-like II"/>
    <property type="match status" value="2"/>
</dbReference>
<dbReference type="EMBL" id="JAPDIA010000007">
    <property type="protein sequence ID" value="MDG0811291.1"/>
    <property type="molecule type" value="Genomic_DNA"/>
</dbReference>
<evidence type="ECO:0000256" key="1">
    <source>
        <dbReference type="SAM" id="MobiDB-lite"/>
    </source>
</evidence>
<feature type="compositionally biased region" description="Basic and acidic residues" evidence="1">
    <location>
        <begin position="368"/>
        <end position="378"/>
    </location>
</feature>
<dbReference type="AlphaFoldDB" id="A0A9X4KVX4"/>
<proteinExistence type="predicted"/>
<reference evidence="2" key="1">
    <citation type="submission" date="2022-10" db="EMBL/GenBank/DDBJ databases">
        <title>Comparative genomic analysis of Cohnella hashimotonis sp. nov., isolated from the International Space Station.</title>
        <authorList>
            <person name="Simpson A."/>
            <person name="Venkateswaran K."/>
        </authorList>
    </citation>
    <scope>NUCLEOTIDE SEQUENCE</scope>
    <source>
        <strain evidence="2">DSM 28161</strain>
    </source>
</reference>
<accession>A0A9X4KVX4</accession>
<comment type="caution">
    <text evidence="2">The sequence shown here is derived from an EMBL/GenBank/DDBJ whole genome shotgun (WGS) entry which is preliminary data.</text>
</comment>
<evidence type="ECO:0000313" key="2">
    <source>
        <dbReference type="EMBL" id="MDG0811291.1"/>
    </source>
</evidence>
<feature type="compositionally biased region" description="Basic and acidic residues" evidence="1">
    <location>
        <begin position="393"/>
        <end position="406"/>
    </location>
</feature>
<dbReference type="SUPFAM" id="SSF53850">
    <property type="entry name" value="Periplasmic binding protein-like II"/>
    <property type="match status" value="1"/>
</dbReference>
<dbReference type="Pfam" id="PF01547">
    <property type="entry name" value="SBP_bac_1"/>
    <property type="match status" value="1"/>
</dbReference>
<protein>
    <submittedName>
        <fullName evidence="2">Extracellular solute-binding protein</fullName>
    </submittedName>
</protein>
<evidence type="ECO:0000313" key="3">
    <source>
        <dbReference type="Proteomes" id="UP001153404"/>
    </source>
</evidence>
<dbReference type="Proteomes" id="UP001153404">
    <property type="component" value="Unassembled WGS sequence"/>
</dbReference>
<dbReference type="InterPro" id="IPR006059">
    <property type="entry name" value="SBP"/>
</dbReference>